<feature type="region of interest" description="Disordered" evidence="1">
    <location>
        <begin position="71"/>
        <end position="91"/>
    </location>
</feature>
<feature type="compositionally biased region" description="Polar residues" evidence="1">
    <location>
        <begin position="81"/>
        <end position="91"/>
    </location>
</feature>
<accession>A0A8D9HTL4</accession>
<dbReference type="Gramene" id="A07p31300.2_BraZ1">
    <property type="protein sequence ID" value="A07p31300.2_BraZ1.CDS.1"/>
    <property type="gene ID" value="A07g31300.2_BraZ1"/>
</dbReference>
<reference evidence="2 3" key="1">
    <citation type="submission" date="2021-07" db="EMBL/GenBank/DDBJ databases">
        <authorList>
            <consortium name="Genoscope - CEA"/>
            <person name="William W."/>
        </authorList>
    </citation>
    <scope>NUCLEOTIDE SEQUENCE [LARGE SCALE GENOMIC DNA]</scope>
</reference>
<dbReference type="EMBL" id="LS974623">
    <property type="protein sequence ID" value="CAG7903486.1"/>
    <property type="molecule type" value="Genomic_DNA"/>
</dbReference>
<evidence type="ECO:0000313" key="3">
    <source>
        <dbReference type="Proteomes" id="UP000694005"/>
    </source>
</evidence>
<proteinExistence type="predicted"/>
<dbReference type="Proteomes" id="UP000694005">
    <property type="component" value="Chromosome A07"/>
</dbReference>
<organism evidence="2 3">
    <name type="scientific">Brassica campestris</name>
    <name type="common">Field mustard</name>
    <dbReference type="NCBI Taxonomy" id="3711"/>
    <lineage>
        <taxon>Eukaryota</taxon>
        <taxon>Viridiplantae</taxon>
        <taxon>Streptophyta</taxon>
        <taxon>Embryophyta</taxon>
        <taxon>Tracheophyta</taxon>
        <taxon>Spermatophyta</taxon>
        <taxon>Magnoliopsida</taxon>
        <taxon>eudicotyledons</taxon>
        <taxon>Gunneridae</taxon>
        <taxon>Pentapetalae</taxon>
        <taxon>rosids</taxon>
        <taxon>malvids</taxon>
        <taxon>Brassicales</taxon>
        <taxon>Brassicaceae</taxon>
        <taxon>Brassiceae</taxon>
        <taxon>Brassica</taxon>
    </lineage>
</organism>
<gene>
    <name evidence="2" type="ORF">BRAPAZ1V2_A07P31300.2</name>
</gene>
<sequence length="91" mass="10670">VLNTFKSKGTLQRRETHESEPCLLLRKKRDFHRKMKEREREARSTTRLAKVSLTFENGVEFDFLRLASCSPDDPKGEKKSSFSFSLCSRQM</sequence>
<feature type="non-terminal residue" evidence="2">
    <location>
        <position position="1"/>
    </location>
</feature>
<evidence type="ECO:0000256" key="1">
    <source>
        <dbReference type="SAM" id="MobiDB-lite"/>
    </source>
</evidence>
<evidence type="ECO:0000313" key="2">
    <source>
        <dbReference type="EMBL" id="CAG7903486.1"/>
    </source>
</evidence>
<name>A0A8D9HTL4_BRACM</name>
<dbReference type="AlphaFoldDB" id="A0A8D9HTL4"/>
<protein>
    <submittedName>
        <fullName evidence="2">Uncharacterized protein</fullName>
    </submittedName>
</protein>